<dbReference type="AlphaFoldDB" id="A0AA38LYR8"/>
<name>A0AA38LYR8_9TREE</name>
<reference evidence="2" key="1">
    <citation type="journal article" date="2022" name="G3 (Bethesda)">
        <title>High quality genome of the basidiomycete yeast Dioszegia hungarica PDD-24b-2 isolated from cloud water.</title>
        <authorList>
            <person name="Jarrige D."/>
            <person name="Haridas S."/>
            <person name="Bleykasten-Grosshans C."/>
            <person name="Joly M."/>
            <person name="Nadalig T."/>
            <person name="Sancelme M."/>
            <person name="Vuilleumier S."/>
            <person name="Grigoriev I.V."/>
            <person name="Amato P."/>
            <person name="Bringel F."/>
        </authorList>
    </citation>
    <scope>NUCLEOTIDE SEQUENCE</scope>
    <source>
        <strain evidence="2">PDD-24b-2</strain>
    </source>
</reference>
<evidence type="ECO:0000313" key="3">
    <source>
        <dbReference type="Proteomes" id="UP001164286"/>
    </source>
</evidence>
<gene>
    <name evidence="2" type="ORF">MKK02DRAFT_29489</name>
</gene>
<protein>
    <submittedName>
        <fullName evidence="2">Uncharacterized protein</fullName>
    </submittedName>
</protein>
<proteinExistence type="predicted"/>
<dbReference type="Proteomes" id="UP001164286">
    <property type="component" value="Unassembled WGS sequence"/>
</dbReference>
<dbReference type="GeneID" id="77727037"/>
<dbReference type="RefSeq" id="XP_052949198.1">
    <property type="nucleotide sequence ID" value="XM_053087832.1"/>
</dbReference>
<evidence type="ECO:0000256" key="1">
    <source>
        <dbReference type="SAM" id="MobiDB-lite"/>
    </source>
</evidence>
<keyword evidence="3" id="KW-1185">Reference proteome</keyword>
<organism evidence="2 3">
    <name type="scientific">Dioszegia hungarica</name>
    <dbReference type="NCBI Taxonomy" id="4972"/>
    <lineage>
        <taxon>Eukaryota</taxon>
        <taxon>Fungi</taxon>
        <taxon>Dikarya</taxon>
        <taxon>Basidiomycota</taxon>
        <taxon>Agaricomycotina</taxon>
        <taxon>Tremellomycetes</taxon>
        <taxon>Tremellales</taxon>
        <taxon>Bulleribasidiaceae</taxon>
        <taxon>Dioszegia</taxon>
    </lineage>
</organism>
<comment type="caution">
    <text evidence="2">The sequence shown here is derived from an EMBL/GenBank/DDBJ whole genome shotgun (WGS) entry which is preliminary data.</text>
</comment>
<accession>A0AA38LYR8</accession>
<sequence length="221" mass="24143">MARLEADFDHLPHGRRYFGELAYTAKFKIRDPRSRSQGSCASCAREGSRGNFGQSAAPNSACEDCVKALRHGTQKALHLESELLLGSTTHHLQFHITATQTFRQLSLTSADLPSRAGQRQRRMGAGAGIGADWAWIPQAASQARGIRGVDPRQADKRRFGEIPQLRKEDKFACLFVLACGTGPDTSPSSGKAKSVCSRSPRALRALHGVTYDVQIQVRPES</sequence>
<feature type="region of interest" description="Disordered" evidence="1">
    <location>
        <begin position="33"/>
        <end position="58"/>
    </location>
</feature>
<evidence type="ECO:0000313" key="2">
    <source>
        <dbReference type="EMBL" id="KAI9639421.1"/>
    </source>
</evidence>
<dbReference type="EMBL" id="JAKWFO010000001">
    <property type="protein sequence ID" value="KAI9639421.1"/>
    <property type="molecule type" value="Genomic_DNA"/>
</dbReference>